<dbReference type="EMBL" id="AMCI01002737">
    <property type="protein sequence ID" value="EJX01981.1"/>
    <property type="molecule type" value="Genomic_DNA"/>
</dbReference>
<dbReference type="Pfam" id="PF00149">
    <property type="entry name" value="Metallophos"/>
    <property type="match status" value="1"/>
</dbReference>
<dbReference type="GO" id="GO:0008758">
    <property type="term" value="F:UDP-2,3-diacylglucosamine hydrolase activity"/>
    <property type="evidence" value="ECO:0007669"/>
    <property type="project" value="TreeGrafter"/>
</dbReference>
<evidence type="ECO:0000256" key="2">
    <source>
        <dbReference type="ARBA" id="ARBA00022801"/>
    </source>
</evidence>
<proteinExistence type="predicted"/>
<organism evidence="5">
    <name type="scientific">gut metagenome</name>
    <dbReference type="NCBI Taxonomy" id="749906"/>
    <lineage>
        <taxon>unclassified sequences</taxon>
        <taxon>metagenomes</taxon>
        <taxon>organismal metagenomes</taxon>
    </lineage>
</organism>
<dbReference type="GO" id="GO:0009245">
    <property type="term" value="P:lipid A biosynthetic process"/>
    <property type="evidence" value="ECO:0007669"/>
    <property type="project" value="TreeGrafter"/>
</dbReference>
<keyword evidence="3" id="KW-1133">Transmembrane helix</keyword>
<comment type="caution">
    <text evidence="5">The sequence shown here is derived from an EMBL/GenBank/DDBJ whole genome shotgun (WGS) entry which is preliminary data.</text>
</comment>
<evidence type="ECO:0000256" key="3">
    <source>
        <dbReference type="SAM" id="Phobius"/>
    </source>
</evidence>
<evidence type="ECO:0000259" key="4">
    <source>
        <dbReference type="Pfam" id="PF00149"/>
    </source>
</evidence>
<dbReference type="InterPro" id="IPR051158">
    <property type="entry name" value="Metallophosphoesterase_sf"/>
</dbReference>
<reference evidence="5" key="1">
    <citation type="journal article" date="2012" name="PLoS ONE">
        <title>Gene sets for utilization of primary and secondary nutrition supplies in the distal gut of endangered iberian lynx.</title>
        <authorList>
            <person name="Alcaide M."/>
            <person name="Messina E."/>
            <person name="Richter M."/>
            <person name="Bargiela R."/>
            <person name="Peplies J."/>
            <person name="Huws S.A."/>
            <person name="Newbold C.J."/>
            <person name="Golyshin P.N."/>
            <person name="Simon M.A."/>
            <person name="Lopez G."/>
            <person name="Yakimov M.M."/>
            <person name="Ferrer M."/>
        </authorList>
    </citation>
    <scope>NUCLEOTIDE SEQUENCE</scope>
</reference>
<feature type="transmembrane region" description="Helical" evidence="3">
    <location>
        <begin position="68"/>
        <end position="89"/>
    </location>
</feature>
<keyword evidence="3" id="KW-0472">Membrane</keyword>
<feature type="domain" description="Calcineurin-like phosphoesterase" evidence="4">
    <location>
        <begin position="112"/>
        <end position="292"/>
    </location>
</feature>
<dbReference type="PANTHER" id="PTHR31302">
    <property type="entry name" value="TRANSMEMBRANE PROTEIN WITH METALLOPHOSPHOESTERASE DOMAIN-RELATED"/>
    <property type="match status" value="1"/>
</dbReference>
<dbReference type="CDD" id="cd07385">
    <property type="entry name" value="MPP_YkuE_C"/>
    <property type="match status" value="1"/>
</dbReference>
<dbReference type="PANTHER" id="PTHR31302:SF31">
    <property type="entry name" value="PHOSPHODIESTERASE YAEI"/>
    <property type="match status" value="1"/>
</dbReference>
<evidence type="ECO:0000313" key="5">
    <source>
        <dbReference type="EMBL" id="EJX01981.1"/>
    </source>
</evidence>
<accession>J9CPB8</accession>
<protein>
    <submittedName>
        <fullName evidence="5">Integral membrane protein</fullName>
    </submittedName>
</protein>
<keyword evidence="2" id="KW-0378">Hydrolase</keyword>
<gene>
    <name evidence="5" type="ORF">EVA_09913</name>
</gene>
<dbReference type="InterPro" id="IPR004843">
    <property type="entry name" value="Calcineurin-like_PHP"/>
</dbReference>
<dbReference type="SUPFAM" id="SSF56300">
    <property type="entry name" value="Metallo-dependent phosphatases"/>
    <property type="match status" value="1"/>
</dbReference>
<name>J9CPB8_9ZZZZ</name>
<feature type="transmembrane region" description="Helical" evidence="3">
    <location>
        <begin position="32"/>
        <end position="56"/>
    </location>
</feature>
<sequence>MYLPNVVLFAALSYVAASESYTVEATYWKGLLLTWTLCIAIPEALVALLMLPGLFFRRRPRVRCFIHGFAYSVGAVGLAIMLYGFTLGYRQLVVKDFNYVSARLPKAFDGYRVVQFSDLHLGTFNGDTTVVRSIVDQINALDADLVVFTGDLVNTAGKELAPYTYLLGKIRARDGVMAVMGNHDYSHYYRWTTAADSLQDVEQFKQGVRSMGWRLLLNENAIVRRGTDSIAVLGVENDGRPPFPALGDLDKAQAGLADHCFRLLLSHDPSHWLRHVVPETRIDLTLSGHTHGMQFRVGNFSPAAWFYPQWGGAYRQDDGRTLYVSLGVGEALLPFRFGAWPEVNRIVLRTA</sequence>
<dbReference type="GO" id="GO:0016020">
    <property type="term" value="C:membrane"/>
    <property type="evidence" value="ECO:0007669"/>
    <property type="project" value="GOC"/>
</dbReference>
<dbReference type="InterPro" id="IPR029052">
    <property type="entry name" value="Metallo-depent_PP-like"/>
</dbReference>
<dbReference type="Gene3D" id="3.60.21.10">
    <property type="match status" value="1"/>
</dbReference>
<evidence type="ECO:0000256" key="1">
    <source>
        <dbReference type="ARBA" id="ARBA00022723"/>
    </source>
</evidence>
<keyword evidence="3" id="KW-0812">Transmembrane</keyword>
<dbReference type="AlphaFoldDB" id="J9CPB8"/>
<dbReference type="GO" id="GO:0046872">
    <property type="term" value="F:metal ion binding"/>
    <property type="evidence" value="ECO:0007669"/>
    <property type="project" value="UniProtKB-KW"/>
</dbReference>
<keyword evidence="1" id="KW-0479">Metal-binding</keyword>
<feature type="non-terminal residue" evidence="5">
    <location>
        <position position="351"/>
    </location>
</feature>